<comment type="caution">
    <text evidence="1">The sequence shown here is derived from an EMBL/GenBank/DDBJ whole genome shotgun (WGS) entry which is preliminary data.</text>
</comment>
<dbReference type="Proteomes" id="UP000634136">
    <property type="component" value="Unassembled WGS sequence"/>
</dbReference>
<dbReference type="AlphaFoldDB" id="A0A835C4B0"/>
<protein>
    <submittedName>
        <fullName evidence="1">Uncharacterized protein</fullName>
    </submittedName>
</protein>
<keyword evidence="2" id="KW-1185">Reference proteome</keyword>
<organism evidence="1 2">
    <name type="scientific">Senna tora</name>
    <dbReference type="NCBI Taxonomy" id="362788"/>
    <lineage>
        <taxon>Eukaryota</taxon>
        <taxon>Viridiplantae</taxon>
        <taxon>Streptophyta</taxon>
        <taxon>Embryophyta</taxon>
        <taxon>Tracheophyta</taxon>
        <taxon>Spermatophyta</taxon>
        <taxon>Magnoliopsida</taxon>
        <taxon>eudicotyledons</taxon>
        <taxon>Gunneridae</taxon>
        <taxon>Pentapetalae</taxon>
        <taxon>rosids</taxon>
        <taxon>fabids</taxon>
        <taxon>Fabales</taxon>
        <taxon>Fabaceae</taxon>
        <taxon>Caesalpinioideae</taxon>
        <taxon>Cassia clade</taxon>
        <taxon>Senna</taxon>
    </lineage>
</organism>
<reference evidence="1" key="1">
    <citation type="submission" date="2020-09" db="EMBL/GenBank/DDBJ databases">
        <title>Genome-Enabled Discovery of Anthraquinone Biosynthesis in Senna tora.</title>
        <authorList>
            <person name="Kang S.-H."/>
            <person name="Pandey R.P."/>
            <person name="Lee C.-M."/>
            <person name="Sim J.-S."/>
            <person name="Jeong J.-T."/>
            <person name="Choi B.-S."/>
            <person name="Jung M."/>
            <person name="Ginzburg D."/>
            <person name="Zhao K."/>
            <person name="Won S.Y."/>
            <person name="Oh T.-J."/>
            <person name="Yu Y."/>
            <person name="Kim N.-H."/>
            <person name="Lee O.R."/>
            <person name="Lee T.-H."/>
            <person name="Bashyal P."/>
            <person name="Kim T.-S."/>
            <person name="Lee W.-H."/>
            <person name="Kawkins C."/>
            <person name="Kim C.-K."/>
            <person name="Kim J.S."/>
            <person name="Ahn B.O."/>
            <person name="Rhee S.Y."/>
            <person name="Sohng J.K."/>
        </authorList>
    </citation>
    <scope>NUCLEOTIDE SEQUENCE</scope>
    <source>
        <tissue evidence="1">Leaf</tissue>
    </source>
</reference>
<dbReference type="EMBL" id="JAAIUW010000005">
    <property type="protein sequence ID" value="KAF7832214.1"/>
    <property type="molecule type" value="Genomic_DNA"/>
</dbReference>
<evidence type="ECO:0000313" key="2">
    <source>
        <dbReference type="Proteomes" id="UP000634136"/>
    </source>
</evidence>
<evidence type="ECO:0000313" key="1">
    <source>
        <dbReference type="EMBL" id="KAF7832214.1"/>
    </source>
</evidence>
<gene>
    <name evidence="1" type="ORF">G2W53_014547</name>
</gene>
<accession>A0A835C4B0</accession>
<name>A0A835C4B0_9FABA</name>
<proteinExistence type="predicted"/>
<sequence length="35" mass="4071">MAFSPALDDESFEDEHIPLLLLLELEQLKRISELD</sequence>